<gene>
    <name evidence="3" type="ORF">RF11_01419</name>
</gene>
<dbReference type="AlphaFoldDB" id="A0A0C2M8Q0"/>
<dbReference type="OrthoDB" id="275278at2759"/>
<sequence>MGIPLVETRPHLVHNILIKLHRIKAEDNYVFHERLIETLSNEQLQRMCVDRGISCLGNTRSRMVKRLNRWFEFSVKMHVELVFLYLTRVSHYDLNDLLSEVVNNPTCDIVNGIKMVFETDPSMDLDATYQYSVGIMKLLLSNYSTGFKV</sequence>
<comment type="caution">
    <text evidence="3">The sequence shown here is derived from an EMBL/GenBank/DDBJ whole genome shotgun (WGS) entry which is preliminary data.</text>
</comment>
<dbReference type="EMBL" id="JWZT01004676">
    <property type="protein sequence ID" value="KII63375.1"/>
    <property type="molecule type" value="Genomic_DNA"/>
</dbReference>
<name>A0A0C2M8Q0_THEKT</name>
<organism evidence="3 4">
    <name type="scientific">Thelohanellus kitauei</name>
    <name type="common">Myxosporean</name>
    <dbReference type="NCBI Taxonomy" id="669202"/>
    <lineage>
        <taxon>Eukaryota</taxon>
        <taxon>Metazoa</taxon>
        <taxon>Cnidaria</taxon>
        <taxon>Myxozoa</taxon>
        <taxon>Myxosporea</taxon>
        <taxon>Bivalvulida</taxon>
        <taxon>Platysporina</taxon>
        <taxon>Myxobolidae</taxon>
        <taxon>Thelohanellus</taxon>
    </lineage>
</organism>
<proteinExistence type="predicted"/>
<dbReference type="Proteomes" id="UP000031668">
    <property type="component" value="Unassembled WGS sequence"/>
</dbReference>
<evidence type="ECO:0000313" key="3">
    <source>
        <dbReference type="EMBL" id="KII63375.1"/>
    </source>
</evidence>
<evidence type="ECO:0000256" key="1">
    <source>
        <dbReference type="PROSITE-ProRule" id="PRU01094"/>
    </source>
</evidence>
<dbReference type="GO" id="GO:0043022">
    <property type="term" value="F:ribosome binding"/>
    <property type="evidence" value="ECO:0007669"/>
    <property type="project" value="InterPro"/>
</dbReference>
<dbReference type="PROSITE" id="PS51758">
    <property type="entry name" value="LETM1_RBD"/>
    <property type="match status" value="1"/>
</dbReference>
<evidence type="ECO:0000259" key="2">
    <source>
        <dbReference type="PROSITE" id="PS51758"/>
    </source>
</evidence>
<reference evidence="3 4" key="1">
    <citation type="journal article" date="2014" name="Genome Biol. Evol.">
        <title>The genome of the myxosporean Thelohanellus kitauei shows adaptations to nutrient acquisition within its fish host.</title>
        <authorList>
            <person name="Yang Y."/>
            <person name="Xiong J."/>
            <person name="Zhou Z."/>
            <person name="Huo F."/>
            <person name="Miao W."/>
            <person name="Ran C."/>
            <person name="Liu Y."/>
            <person name="Zhang J."/>
            <person name="Feng J."/>
            <person name="Wang M."/>
            <person name="Wang M."/>
            <person name="Wang L."/>
            <person name="Yao B."/>
        </authorList>
    </citation>
    <scope>NUCLEOTIDE SEQUENCE [LARGE SCALE GENOMIC DNA]</scope>
    <source>
        <strain evidence="3">Wuqing</strain>
    </source>
</reference>
<accession>A0A0C2M8Q0</accession>
<dbReference type="InterPro" id="IPR033122">
    <property type="entry name" value="LETM1-like_RBD"/>
</dbReference>
<evidence type="ECO:0000313" key="4">
    <source>
        <dbReference type="Proteomes" id="UP000031668"/>
    </source>
</evidence>
<protein>
    <submittedName>
        <fullName evidence="3">LETM1 and EF-hand domain-containing protein 1, mitochondrial</fullName>
    </submittedName>
</protein>
<keyword evidence="1" id="KW-0496">Mitochondrion</keyword>
<keyword evidence="4" id="KW-1185">Reference proteome</keyword>
<feature type="domain" description="Letm1 RBD" evidence="2">
    <location>
        <begin position="1"/>
        <end position="122"/>
    </location>
</feature>
<dbReference type="Pfam" id="PF07766">
    <property type="entry name" value="LETM1_RBD"/>
    <property type="match status" value="1"/>
</dbReference>